<dbReference type="HOGENOM" id="CLU_009310_0_0_1"/>
<feature type="region of interest" description="Disordered" evidence="1">
    <location>
        <begin position="669"/>
        <end position="688"/>
    </location>
</feature>
<gene>
    <name evidence="2" type="ORF">MAM_03223</name>
</gene>
<reference evidence="2 3" key="1">
    <citation type="journal article" date="2014" name="Proc. Natl. Acad. Sci. U.S.A.">
        <title>Trajectory and genomic determinants of fungal-pathogen speciation and host adaptation.</title>
        <authorList>
            <person name="Hu X."/>
            <person name="Xiao G."/>
            <person name="Zheng P."/>
            <person name="Shang Y."/>
            <person name="Su Y."/>
            <person name="Zhang X."/>
            <person name="Liu X."/>
            <person name="Zhan S."/>
            <person name="St Leger R.J."/>
            <person name="Wang C."/>
        </authorList>
    </citation>
    <scope>NUCLEOTIDE SEQUENCE [LARGE SCALE GENOMIC DNA]</scope>
    <source>
        <strain evidence="2 3">ARSEF 1941</strain>
    </source>
</reference>
<evidence type="ECO:0000313" key="3">
    <source>
        <dbReference type="Proteomes" id="UP000030816"/>
    </source>
</evidence>
<dbReference type="EMBL" id="AZHE01000006">
    <property type="protein sequence ID" value="KHN98761.1"/>
    <property type="molecule type" value="Genomic_DNA"/>
</dbReference>
<dbReference type="STRING" id="1081103.A0A0B2WRU4"/>
<dbReference type="AlphaFoldDB" id="A0A0B2WRU4"/>
<feature type="region of interest" description="Disordered" evidence="1">
    <location>
        <begin position="1"/>
        <end position="52"/>
    </location>
</feature>
<feature type="compositionally biased region" description="Polar residues" evidence="1">
    <location>
        <begin position="222"/>
        <end position="236"/>
    </location>
</feature>
<dbReference type="OrthoDB" id="5417386at2759"/>
<feature type="compositionally biased region" description="Low complexity" evidence="1">
    <location>
        <begin position="1"/>
        <end position="16"/>
    </location>
</feature>
<proteinExistence type="predicted"/>
<evidence type="ECO:0000313" key="2">
    <source>
        <dbReference type="EMBL" id="KHN98761.1"/>
    </source>
</evidence>
<feature type="region of interest" description="Disordered" evidence="1">
    <location>
        <begin position="743"/>
        <end position="767"/>
    </location>
</feature>
<feature type="region of interest" description="Disordered" evidence="1">
    <location>
        <begin position="501"/>
        <end position="571"/>
    </location>
</feature>
<feature type="region of interest" description="Disordered" evidence="1">
    <location>
        <begin position="220"/>
        <end position="254"/>
    </location>
</feature>
<accession>A0A0B2WRU4</accession>
<evidence type="ECO:0000256" key="1">
    <source>
        <dbReference type="SAM" id="MobiDB-lite"/>
    </source>
</evidence>
<dbReference type="Proteomes" id="UP000030816">
    <property type="component" value="Unassembled WGS sequence"/>
</dbReference>
<feature type="region of interest" description="Disordered" evidence="1">
    <location>
        <begin position="273"/>
        <end position="328"/>
    </location>
</feature>
<sequence>MARLASSSTGFTASSGDDADVSLSPLDPYAPNFHRRSHTGVDGPRRADKTLNRSCSDFQSHGVSSNLYAGDLHDTMWFGAKLRARRAKDDVAALVDFLKNHPPPPDNFMSVPYEDEVDSRGRWSKIKKMGRRSRSMPKQPRHIQLPDSAVAGVTTGGHRHIAISIPIEATPYGLETRSQYPVFTHDMQMGTPSKESIRTFRNSKGVVTVLRPLTQVYESDAGSVTKSRCSDLNSQGRRPPPLPPHKPTNSLTCQPYDYIGTLPTKFDSPLLDDSSAPWHIPPTSSKDEGAASKQNPAAFRLSSCPARASSTAGNRSVRYPPSIDGLISPQGQIAEASNRAWLRYFPNSFADAPQRAHSSKNRKPLERTTIAARRSESGPAYNRDFGPAPSRYNSQTRETAPTTDGLGPSQEEDHRPTSSGSARSRKDKVREKKRRDIEAAMWKVKVKAQQQKDASHAMQRPSIAQPSARPAAKASDEASTALPSPLTLALSDLMVVMDVEPYSVDDEKDEPVRPKTAPAMESREESSETRVSPTAVEKPSNTAALSMSTREPQSQQGGASDRTSLTRRREWKAVREQERRARDAMAVARARAQQLASGGLAYENGAVSQADKEVMRLYEAHREHRLRDMERRLSRLERNGDVWLQALVPVLEHMNRTVASSRDGPIEDIGNWASDGKASGMTARNGQVAETKRLTRRPSSSHARLLGRLTDYPCYDDGWSGSASRIADASGLGTIEPLMRELAGEARRRQETTQSPVATNGGQFHAM</sequence>
<dbReference type="RefSeq" id="XP_040679827.1">
    <property type="nucleotide sequence ID" value="XM_040822022.1"/>
</dbReference>
<name>A0A0B2WRU4_METAS</name>
<comment type="caution">
    <text evidence="2">The sequence shown here is derived from an EMBL/GenBank/DDBJ whole genome shotgun (WGS) entry which is preliminary data.</text>
</comment>
<feature type="compositionally biased region" description="Polar residues" evidence="1">
    <location>
        <begin position="539"/>
        <end position="563"/>
    </location>
</feature>
<dbReference type="GeneID" id="63737678"/>
<feature type="compositionally biased region" description="Basic and acidic residues" evidence="1">
    <location>
        <begin position="428"/>
        <end position="438"/>
    </location>
</feature>
<organism evidence="2 3">
    <name type="scientific">Metarhizium album (strain ARSEF 1941)</name>
    <dbReference type="NCBI Taxonomy" id="1081103"/>
    <lineage>
        <taxon>Eukaryota</taxon>
        <taxon>Fungi</taxon>
        <taxon>Dikarya</taxon>
        <taxon>Ascomycota</taxon>
        <taxon>Pezizomycotina</taxon>
        <taxon>Sordariomycetes</taxon>
        <taxon>Hypocreomycetidae</taxon>
        <taxon>Hypocreales</taxon>
        <taxon>Clavicipitaceae</taxon>
        <taxon>Metarhizium</taxon>
    </lineage>
</organism>
<feature type="compositionally biased region" description="Polar residues" evidence="1">
    <location>
        <begin position="391"/>
        <end position="402"/>
    </location>
</feature>
<protein>
    <submittedName>
        <fullName evidence="2">Uncharacterized protein</fullName>
    </submittedName>
</protein>
<feature type="region of interest" description="Disordered" evidence="1">
    <location>
        <begin position="351"/>
        <end position="481"/>
    </location>
</feature>
<keyword evidence="3" id="KW-1185">Reference proteome</keyword>
<feature type="compositionally biased region" description="Polar residues" evidence="1">
    <location>
        <begin position="752"/>
        <end position="767"/>
    </location>
</feature>